<organism evidence="1 2">
    <name type="scientific">Subsaximicrobium wynnwilliamsii</name>
    <dbReference type="NCBI Taxonomy" id="291179"/>
    <lineage>
        <taxon>Bacteria</taxon>
        <taxon>Pseudomonadati</taxon>
        <taxon>Bacteroidota</taxon>
        <taxon>Flavobacteriia</taxon>
        <taxon>Flavobacteriales</taxon>
        <taxon>Flavobacteriaceae</taxon>
        <taxon>Subsaximicrobium</taxon>
    </lineage>
</organism>
<dbReference type="OrthoDB" id="947434at2"/>
<name>A0A5C6ZGM3_9FLAO</name>
<dbReference type="RefSeq" id="WP_147086719.1">
    <property type="nucleotide sequence ID" value="NZ_VORM01000010.1"/>
</dbReference>
<dbReference type="Proteomes" id="UP000321578">
    <property type="component" value="Unassembled WGS sequence"/>
</dbReference>
<comment type="caution">
    <text evidence="1">The sequence shown here is derived from an EMBL/GenBank/DDBJ whole genome shotgun (WGS) entry which is preliminary data.</text>
</comment>
<dbReference type="EMBL" id="VORO01000011">
    <property type="protein sequence ID" value="TXD88839.1"/>
    <property type="molecule type" value="Genomic_DNA"/>
</dbReference>
<keyword evidence="2" id="KW-1185">Reference proteome</keyword>
<sequence length="173" mass="19550">MGTFKFEVKQVMKKRLILVIVTLTLTNLLAFSQVKKVDFGIKGGLNLTFFNVEQADFGPNARSETGYYAGAYVDFEIDEFLSIQPELLYVGLNDFRFLNAPIYAKYEVADKFNLMVGPSLNYFFDFFTDKFKVRGDLSAAYQITPALNAHIKYTLGFEVLAPNGLFFGLGLKL</sequence>
<protein>
    <recommendedName>
        <fullName evidence="3">Porin family protein</fullName>
    </recommendedName>
</protein>
<evidence type="ECO:0008006" key="3">
    <source>
        <dbReference type="Google" id="ProtNLM"/>
    </source>
</evidence>
<accession>A0A5C6ZGM3</accession>
<proteinExistence type="predicted"/>
<dbReference type="AlphaFoldDB" id="A0A5C6ZGM3"/>
<reference evidence="1 2" key="1">
    <citation type="submission" date="2019-08" db="EMBL/GenBank/DDBJ databases">
        <title>Genomes of Subsaximicrobium wynnwilliamsii strains.</title>
        <authorList>
            <person name="Bowman J.P."/>
        </authorList>
    </citation>
    <scope>NUCLEOTIDE SEQUENCE [LARGE SCALE GENOMIC DNA]</scope>
    <source>
        <strain evidence="1 2">2-80-2</strain>
    </source>
</reference>
<gene>
    <name evidence="1" type="ORF">ESY86_11415</name>
</gene>
<evidence type="ECO:0000313" key="1">
    <source>
        <dbReference type="EMBL" id="TXD88839.1"/>
    </source>
</evidence>
<evidence type="ECO:0000313" key="2">
    <source>
        <dbReference type="Proteomes" id="UP000321578"/>
    </source>
</evidence>